<dbReference type="EMBL" id="CAJVPW010043349">
    <property type="protein sequence ID" value="CAG8751994.1"/>
    <property type="molecule type" value="Genomic_DNA"/>
</dbReference>
<accession>A0ACA9QGQ9</accession>
<name>A0ACA9QGQ9_9GLOM</name>
<evidence type="ECO:0000313" key="2">
    <source>
        <dbReference type="Proteomes" id="UP000789366"/>
    </source>
</evidence>
<evidence type="ECO:0000313" key="1">
    <source>
        <dbReference type="EMBL" id="CAG8751994.1"/>
    </source>
</evidence>
<organism evidence="1 2">
    <name type="scientific">Cetraspora pellucida</name>
    <dbReference type="NCBI Taxonomy" id="1433469"/>
    <lineage>
        <taxon>Eukaryota</taxon>
        <taxon>Fungi</taxon>
        <taxon>Fungi incertae sedis</taxon>
        <taxon>Mucoromycota</taxon>
        <taxon>Glomeromycotina</taxon>
        <taxon>Glomeromycetes</taxon>
        <taxon>Diversisporales</taxon>
        <taxon>Gigasporaceae</taxon>
        <taxon>Cetraspora</taxon>
    </lineage>
</organism>
<protein>
    <submittedName>
        <fullName evidence="1">2021_t:CDS:1</fullName>
    </submittedName>
</protein>
<sequence length="114" mass="12659">MEKIAENMAVANNKLSVPVETRKLGEPPLSPLFKPVADIEGGLKEIISVADKVIDDFEKETEAEVEMAQEEKLLAKKAASETKLTNLRDKLDRRNKAIAELEKKIKDLKAKESG</sequence>
<dbReference type="Proteomes" id="UP000789366">
    <property type="component" value="Unassembled WGS sequence"/>
</dbReference>
<comment type="caution">
    <text evidence="1">The sequence shown here is derived from an EMBL/GenBank/DDBJ whole genome shotgun (WGS) entry which is preliminary data.</text>
</comment>
<reference evidence="1" key="1">
    <citation type="submission" date="2021-06" db="EMBL/GenBank/DDBJ databases">
        <authorList>
            <person name="Kallberg Y."/>
            <person name="Tangrot J."/>
            <person name="Rosling A."/>
        </authorList>
    </citation>
    <scope>NUCLEOTIDE SEQUENCE</scope>
    <source>
        <strain evidence="1">28 12/20/2015</strain>
    </source>
</reference>
<gene>
    <name evidence="1" type="ORF">SPELUC_LOCUS14543</name>
</gene>
<keyword evidence="2" id="KW-1185">Reference proteome</keyword>
<proteinExistence type="predicted"/>